<feature type="compositionally biased region" description="Low complexity" evidence="2">
    <location>
        <begin position="304"/>
        <end position="322"/>
    </location>
</feature>
<evidence type="ECO:0000313" key="4">
    <source>
        <dbReference type="Proteomes" id="UP000274131"/>
    </source>
</evidence>
<feature type="region of interest" description="Disordered" evidence="2">
    <location>
        <begin position="394"/>
        <end position="423"/>
    </location>
</feature>
<dbReference type="CDD" id="cd20901">
    <property type="entry name" value="CC_AF10"/>
    <property type="match status" value="1"/>
</dbReference>
<dbReference type="STRING" id="51028.A0A0N4VNM0"/>
<dbReference type="Proteomes" id="UP000274131">
    <property type="component" value="Unassembled WGS sequence"/>
</dbReference>
<dbReference type="OrthoDB" id="20839at2759"/>
<dbReference type="WBParaSite" id="EVEC_0001258801-mRNA-1">
    <property type="protein sequence ID" value="EVEC_0001258801-mRNA-1"/>
    <property type="gene ID" value="EVEC_0001258801"/>
</dbReference>
<feature type="compositionally biased region" description="Low complexity" evidence="2">
    <location>
        <begin position="82"/>
        <end position="98"/>
    </location>
</feature>
<feature type="region of interest" description="Disordered" evidence="2">
    <location>
        <begin position="794"/>
        <end position="816"/>
    </location>
</feature>
<evidence type="ECO:0000256" key="2">
    <source>
        <dbReference type="SAM" id="MobiDB-lite"/>
    </source>
</evidence>
<evidence type="ECO:0000313" key="5">
    <source>
        <dbReference type="WBParaSite" id="EVEC_0001258801-mRNA-1"/>
    </source>
</evidence>
<accession>A0A0N4VNM0</accession>
<name>A0A0N4VNM0_ENTVE</name>
<reference evidence="3 4" key="2">
    <citation type="submission" date="2018-10" db="EMBL/GenBank/DDBJ databases">
        <authorList>
            <consortium name="Pathogen Informatics"/>
        </authorList>
    </citation>
    <scope>NUCLEOTIDE SEQUENCE [LARGE SCALE GENOMIC DNA]</scope>
</reference>
<evidence type="ECO:0000256" key="1">
    <source>
        <dbReference type="SAM" id="Coils"/>
    </source>
</evidence>
<feature type="region of interest" description="Disordered" evidence="2">
    <location>
        <begin position="567"/>
        <end position="587"/>
    </location>
</feature>
<reference evidence="5" key="1">
    <citation type="submission" date="2017-02" db="UniProtKB">
        <authorList>
            <consortium name="WormBaseParasite"/>
        </authorList>
    </citation>
    <scope>IDENTIFICATION</scope>
</reference>
<feature type="region of interest" description="Disordered" evidence="2">
    <location>
        <begin position="225"/>
        <end position="274"/>
    </location>
</feature>
<proteinExistence type="predicted"/>
<dbReference type="InterPro" id="IPR049773">
    <property type="entry name" value="AF10-like_CC"/>
</dbReference>
<feature type="region of interest" description="Disordered" evidence="2">
    <location>
        <begin position="81"/>
        <end position="108"/>
    </location>
</feature>
<dbReference type="AlphaFoldDB" id="A0A0N4VNM0"/>
<feature type="compositionally biased region" description="Low complexity" evidence="2">
    <location>
        <begin position="225"/>
        <end position="238"/>
    </location>
</feature>
<dbReference type="EMBL" id="UXUI01012653">
    <property type="protein sequence ID" value="VDD97015.1"/>
    <property type="molecule type" value="Genomic_DNA"/>
</dbReference>
<feature type="coiled-coil region" evidence="1">
    <location>
        <begin position="459"/>
        <end position="486"/>
    </location>
</feature>
<feature type="region of interest" description="Disordered" evidence="2">
    <location>
        <begin position="300"/>
        <end position="329"/>
    </location>
</feature>
<sequence>ISDPLIKVIPPYRHREQSSSCSSTTSGGGQQFSPHFSTAFNGNLSNSDGFINRRLSLNASPLNSGLYTNSQLNSVASLPTASAQRSTTASSVSVSDGSGLRDGGNMLVDPLHRTALPQTSVDRAMMSAMMSQPVVGQTVLDGTCGSPISSGRSSAVQDSSPPVASNLSALKIDQTANADMHVTSAAVVPLPSNMNAVLSGTAPKDDLKPLLGDSALNNENISALASSQSSVSPVYNSVDGKTASSVQRAVKRPRTSQTTDKAKKPRNNIRANKSMKTLLESVGPLVSETVTDFQRERVNERDAAAAAAASTSTTHTETPSTSGENASNCIRSPDNFQAGSCGLIGASVKVSSVESTSAPANAAAACLPSTSAASTDVTKLCGAPLLRTVPKGLSSPEVTQASSSVDRHHVSTSAPSTSLGLGGVGGIQHGPLPQTLEELLERQWEQGSHFMMAHAPFDVAQLLSCLHELKKENVRLEGELNGLVRRRDHLLAVNAQLSLRLGQGSTASTNSPNNSPRVNGTATAAAALTASQLPVSSIPPSASALPSPANVAALALFTNSPSTAPASARVVGTPNSQHTASTAYAPPVDDSLNKLRTLTASSGLPVVSRNTATVSTAQLPTASVAAVVGRPASRQTSANVQQQAAISASLPQSSLAGFSQNRIPSTASANSIAPHASTPSSLSGSYTVTTPKSSMVTANDMVVASSTAATISPERQLAAAVAALSNPLNGNFLAPRAPNPLNTPGVTATATNNPLGQFPSQEILAQYALLHHQLMQQQAAATAAALRYGGIVMSGSSTPPTSSANTQATTGHAAGK</sequence>
<feature type="compositionally biased region" description="Polar residues" evidence="2">
    <location>
        <begin position="573"/>
        <end position="582"/>
    </location>
</feature>
<organism evidence="5">
    <name type="scientific">Enterobius vermicularis</name>
    <name type="common">Human pinworm</name>
    <dbReference type="NCBI Taxonomy" id="51028"/>
    <lineage>
        <taxon>Eukaryota</taxon>
        <taxon>Metazoa</taxon>
        <taxon>Ecdysozoa</taxon>
        <taxon>Nematoda</taxon>
        <taxon>Chromadorea</taxon>
        <taxon>Rhabditida</taxon>
        <taxon>Spirurina</taxon>
        <taxon>Oxyuridomorpha</taxon>
        <taxon>Oxyuroidea</taxon>
        <taxon>Oxyuridae</taxon>
        <taxon>Enterobius</taxon>
    </lineage>
</organism>
<keyword evidence="4" id="KW-1185">Reference proteome</keyword>
<gene>
    <name evidence="3" type="ORF">EVEC_LOCUS11766</name>
</gene>
<feature type="region of interest" description="Disordered" evidence="2">
    <location>
        <begin position="9"/>
        <end position="34"/>
    </location>
</feature>
<evidence type="ECO:0000313" key="3">
    <source>
        <dbReference type="EMBL" id="VDD97015.1"/>
    </source>
</evidence>
<keyword evidence="1" id="KW-0175">Coiled coil</keyword>
<protein>
    <submittedName>
        <fullName evidence="5">AF4/FMR2 family member lilli</fullName>
    </submittedName>
</protein>
<feature type="compositionally biased region" description="Polar residues" evidence="2">
    <location>
        <begin position="794"/>
        <end position="810"/>
    </location>
</feature>